<dbReference type="Pfam" id="PF22810">
    <property type="entry name" value="LPMO_AA14"/>
    <property type="match status" value="1"/>
</dbReference>
<keyword evidence="9" id="KW-1015">Disulfide bond</keyword>
<sequence>MPGLSALQGKYQLELRSTMPKDLCAENIKLHPFTALVTFARAHQAAWVKSMYCLNGDSDTDDENTNTAVTPLYNLTKSEWWFHNNTNCPAYPPADGEFLELPAGGTFTVEIAQNRAFTTLSYDGELVTDWPDGGNYPANYSESPDCITSPNLHTQNESMAAGTAFAIAYKSEIEDVEVEDLVVFSTLQNTPFKRLATYEVPAALPACPDEGCICAWGWYAYELASSCGTPNMYHEGFRCTVVNATGTVAVGAGQAPVWCEDDASTCVSGPKQMLYWNQLDGNNIEVDGYDLAGMPKSPAYGPKCGFSWGAQNDIFTGDDLSRRYIHRNQRKLGSAGPVDRASFWAKAK</sequence>
<dbReference type="GO" id="GO:0004497">
    <property type="term" value="F:monooxygenase activity"/>
    <property type="evidence" value="ECO:0007669"/>
    <property type="project" value="UniProtKB-KW"/>
</dbReference>
<dbReference type="EMBL" id="KN882038">
    <property type="protein sequence ID" value="KIY46262.1"/>
    <property type="molecule type" value="Genomic_DNA"/>
</dbReference>
<evidence type="ECO:0000256" key="11">
    <source>
        <dbReference type="ARBA" id="ARBA00046340"/>
    </source>
</evidence>
<keyword evidence="6" id="KW-0560">Oxidoreductase</keyword>
<evidence type="ECO:0000256" key="9">
    <source>
        <dbReference type="ARBA" id="ARBA00023157"/>
    </source>
</evidence>
<keyword evidence="13" id="KW-1185">Reference proteome</keyword>
<accession>A0A0D7A5F7</accession>
<dbReference type="InterPro" id="IPR054497">
    <property type="entry name" value="LPMO_AA14"/>
</dbReference>
<dbReference type="GO" id="GO:0005576">
    <property type="term" value="C:extracellular region"/>
    <property type="evidence" value="ECO:0007669"/>
    <property type="project" value="UniProtKB-SubCell"/>
</dbReference>
<evidence type="ECO:0000313" key="12">
    <source>
        <dbReference type="EMBL" id="KIY46262.1"/>
    </source>
</evidence>
<dbReference type="OrthoDB" id="2019572at2759"/>
<proteinExistence type="inferred from homology"/>
<dbReference type="GO" id="GO:0046872">
    <property type="term" value="F:metal ion binding"/>
    <property type="evidence" value="ECO:0007669"/>
    <property type="project" value="UniProtKB-KW"/>
</dbReference>
<keyword evidence="7" id="KW-0186">Copper</keyword>
<protein>
    <submittedName>
        <fullName evidence="12">Uncharacterized protein</fullName>
    </submittedName>
</protein>
<evidence type="ECO:0000256" key="1">
    <source>
        <dbReference type="ARBA" id="ARBA00001973"/>
    </source>
</evidence>
<evidence type="ECO:0000256" key="6">
    <source>
        <dbReference type="ARBA" id="ARBA00023002"/>
    </source>
</evidence>
<comment type="cofactor">
    <cofactor evidence="1">
        <name>Cu(2+)</name>
        <dbReference type="ChEBI" id="CHEBI:29036"/>
    </cofactor>
</comment>
<evidence type="ECO:0000256" key="10">
    <source>
        <dbReference type="ARBA" id="ARBA00023180"/>
    </source>
</evidence>
<evidence type="ECO:0000256" key="4">
    <source>
        <dbReference type="ARBA" id="ARBA00022723"/>
    </source>
</evidence>
<keyword evidence="5" id="KW-0732">Signal</keyword>
<evidence type="ECO:0000256" key="2">
    <source>
        <dbReference type="ARBA" id="ARBA00004613"/>
    </source>
</evidence>
<organism evidence="12 13">
    <name type="scientific">Fistulina hepatica ATCC 64428</name>
    <dbReference type="NCBI Taxonomy" id="1128425"/>
    <lineage>
        <taxon>Eukaryota</taxon>
        <taxon>Fungi</taxon>
        <taxon>Dikarya</taxon>
        <taxon>Basidiomycota</taxon>
        <taxon>Agaricomycotina</taxon>
        <taxon>Agaricomycetes</taxon>
        <taxon>Agaricomycetidae</taxon>
        <taxon>Agaricales</taxon>
        <taxon>Fistulinaceae</taxon>
        <taxon>Fistulina</taxon>
    </lineage>
</organism>
<reference evidence="12 13" key="1">
    <citation type="journal article" date="2015" name="Fungal Genet. Biol.">
        <title>Evolution of novel wood decay mechanisms in Agaricales revealed by the genome sequences of Fistulina hepatica and Cylindrobasidium torrendii.</title>
        <authorList>
            <person name="Floudas D."/>
            <person name="Held B.W."/>
            <person name="Riley R."/>
            <person name="Nagy L.G."/>
            <person name="Koehler G."/>
            <person name="Ransdell A.S."/>
            <person name="Younus H."/>
            <person name="Chow J."/>
            <person name="Chiniquy J."/>
            <person name="Lipzen A."/>
            <person name="Tritt A."/>
            <person name="Sun H."/>
            <person name="Haridas S."/>
            <person name="LaButti K."/>
            <person name="Ohm R.A."/>
            <person name="Kues U."/>
            <person name="Blanchette R.A."/>
            <person name="Grigoriev I.V."/>
            <person name="Minto R.E."/>
            <person name="Hibbett D.S."/>
        </authorList>
    </citation>
    <scope>NUCLEOTIDE SEQUENCE [LARGE SCALE GENOMIC DNA]</scope>
    <source>
        <strain evidence="12 13">ATCC 64428</strain>
    </source>
</reference>
<keyword evidence="8" id="KW-0503">Monooxygenase</keyword>
<evidence type="ECO:0000256" key="5">
    <source>
        <dbReference type="ARBA" id="ARBA00022729"/>
    </source>
</evidence>
<keyword evidence="4" id="KW-0479">Metal-binding</keyword>
<evidence type="ECO:0000256" key="3">
    <source>
        <dbReference type="ARBA" id="ARBA00022525"/>
    </source>
</evidence>
<keyword evidence="10" id="KW-0325">Glycoprotein</keyword>
<gene>
    <name evidence="12" type="ORF">FISHEDRAFT_75817</name>
</gene>
<name>A0A0D7A5F7_9AGAR</name>
<evidence type="ECO:0000256" key="8">
    <source>
        <dbReference type="ARBA" id="ARBA00023033"/>
    </source>
</evidence>
<evidence type="ECO:0000313" key="13">
    <source>
        <dbReference type="Proteomes" id="UP000054144"/>
    </source>
</evidence>
<comment type="similarity">
    <text evidence="11">Belongs to the polysaccharide monooxygenase AA14 family.</text>
</comment>
<dbReference type="AlphaFoldDB" id="A0A0D7A5F7"/>
<dbReference type="Proteomes" id="UP000054144">
    <property type="component" value="Unassembled WGS sequence"/>
</dbReference>
<keyword evidence="3" id="KW-0964">Secreted</keyword>
<comment type="subcellular location">
    <subcellularLocation>
        <location evidence="2">Secreted</location>
    </subcellularLocation>
</comment>
<evidence type="ECO:0000256" key="7">
    <source>
        <dbReference type="ARBA" id="ARBA00023008"/>
    </source>
</evidence>